<keyword evidence="5 6" id="KW-0408">Iron</keyword>
<evidence type="ECO:0000256" key="1">
    <source>
        <dbReference type="ARBA" id="ARBA00022448"/>
    </source>
</evidence>
<evidence type="ECO:0000313" key="10">
    <source>
        <dbReference type="Proteomes" id="UP000192923"/>
    </source>
</evidence>
<accession>A0A1Y6D1X7</accession>
<feature type="chain" id="PRO_5012034543" evidence="7">
    <location>
        <begin position="22"/>
        <end position="104"/>
    </location>
</feature>
<keyword evidence="2 6" id="KW-0349">Heme</keyword>
<dbReference type="GO" id="GO:0009055">
    <property type="term" value="F:electron transfer activity"/>
    <property type="evidence" value="ECO:0007669"/>
    <property type="project" value="InterPro"/>
</dbReference>
<evidence type="ECO:0000256" key="7">
    <source>
        <dbReference type="SAM" id="SignalP"/>
    </source>
</evidence>
<evidence type="ECO:0000256" key="5">
    <source>
        <dbReference type="ARBA" id="ARBA00023004"/>
    </source>
</evidence>
<keyword evidence="4" id="KW-0249">Electron transport</keyword>
<gene>
    <name evidence="9" type="ORF">SAMN02949497_1881</name>
</gene>
<dbReference type="EMBL" id="FXAM01000001">
    <property type="protein sequence ID" value="SMF94562.1"/>
    <property type="molecule type" value="Genomic_DNA"/>
</dbReference>
<proteinExistence type="predicted"/>
<feature type="domain" description="Cytochrome c" evidence="8">
    <location>
        <begin position="22"/>
        <end position="101"/>
    </location>
</feature>
<evidence type="ECO:0000256" key="3">
    <source>
        <dbReference type="ARBA" id="ARBA00022723"/>
    </source>
</evidence>
<sequence>MKSFIPRVLTGLALVAGTAHAANPEAGKAKVEAVCAACHGIAGISASPAFPNLAGQKEAYLQAALTAYKDGSRKNPIMGNLAAGLSDTDIADLAAYLSGLKRCE</sequence>
<evidence type="ECO:0000259" key="8">
    <source>
        <dbReference type="PROSITE" id="PS51007"/>
    </source>
</evidence>
<dbReference type="GO" id="GO:0046872">
    <property type="term" value="F:metal ion binding"/>
    <property type="evidence" value="ECO:0007669"/>
    <property type="project" value="UniProtKB-KW"/>
</dbReference>
<name>A0A1Y6D1X7_9GAMM</name>
<dbReference type="Gene3D" id="1.10.760.10">
    <property type="entry name" value="Cytochrome c-like domain"/>
    <property type="match status" value="1"/>
</dbReference>
<dbReference type="SUPFAM" id="SSF46626">
    <property type="entry name" value="Cytochrome c"/>
    <property type="match status" value="1"/>
</dbReference>
<dbReference type="Proteomes" id="UP000192923">
    <property type="component" value="Unassembled WGS sequence"/>
</dbReference>
<dbReference type="PANTHER" id="PTHR33751:SF9">
    <property type="entry name" value="CYTOCHROME C4"/>
    <property type="match status" value="1"/>
</dbReference>
<evidence type="ECO:0000313" key="9">
    <source>
        <dbReference type="EMBL" id="SMF94562.1"/>
    </source>
</evidence>
<dbReference type="InterPro" id="IPR009056">
    <property type="entry name" value="Cyt_c-like_dom"/>
</dbReference>
<dbReference type="PROSITE" id="PS51007">
    <property type="entry name" value="CYTC"/>
    <property type="match status" value="1"/>
</dbReference>
<feature type="signal peptide" evidence="7">
    <location>
        <begin position="1"/>
        <end position="21"/>
    </location>
</feature>
<organism evidence="9 10">
    <name type="scientific">Methylomagnum ishizawai</name>
    <dbReference type="NCBI Taxonomy" id="1760988"/>
    <lineage>
        <taxon>Bacteria</taxon>
        <taxon>Pseudomonadati</taxon>
        <taxon>Pseudomonadota</taxon>
        <taxon>Gammaproteobacteria</taxon>
        <taxon>Methylococcales</taxon>
        <taxon>Methylococcaceae</taxon>
        <taxon>Methylomagnum</taxon>
    </lineage>
</organism>
<dbReference type="OrthoDB" id="9796421at2"/>
<evidence type="ECO:0000256" key="2">
    <source>
        <dbReference type="ARBA" id="ARBA00022617"/>
    </source>
</evidence>
<dbReference type="AlphaFoldDB" id="A0A1Y6D1X7"/>
<dbReference type="STRING" id="1760988.SAMN02949497_1881"/>
<keyword evidence="3 6" id="KW-0479">Metal-binding</keyword>
<dbReference type="RefSeq" id="WP_085212047.1">
    <property type="nucleotide sequence ID" value="NZ_FXAM01000001.1"/>
</dbReference>
<dbReference type="InterPro" id="IPR036909">
    <property type="entry name" value="Cyt_c-like_dom_sf"/>
</dbReference>
<dbReference type="PANTHER" id="PTHR33751">
    <property type="entry name" value="CBB3-TYPE CYTOCHROME C OXIDASE SUBUNIT FIXP"/>
    <property type="match status" value="1"/>
</dbReference>
<evidence type="ECO:0000256" key="6">
    <source>
        <dbReference type="PROSITE-ProRule" id="PRU00433"/>
    </source>
</evidence>
<dbReference type="InterPro" id="IPR050597">
    <property type="entry name" value="Cytochrome_c_Oxidase_Subunit"/>
</dbReference>
<keyword evidence="10" id="KW-1185">Reference proteome</keyword>
<dbReference type="Pfam" id="PF00034">
    <property type="entry name" value="Cytochrom_C"/>
    <property type="match status" value="1"/>
</dbReference>
<evidence type="ECO:0000256" key="4">
    <source>
        <dbReference type="ARBA" id="ARBA00022982"/>
    </source>
</evidence>
<reference evidence="9 10" key="1">
    <citation type="submission" date="2016-12" db="EMBL/GenBank/DDBJ databases">
        <authorList>
            <person name="Song W.-J."/>
            <person name="Kurnit D.M."/>
        </authorList>
    </citation>
    <scope>NUCLEOTIDE SEQUENCE [LARGE SCALE GENOMIC DNA]</scope>
    <source>
        <strain evidence="9 10">175</strain>
    </source>
</reference>
<keyword evidence="7" id="KW-0732">Signal</keyword>
<keyword evidence="1" id="KW-0813">Transport</keyword>
<protein>
    <submittedName>
        <fullName evidence="9">Cytochrome c553</fullName>
    </submittedName>
</protein>
<dbReference type="GO" id="GO:0020037">
    <property type="term" value="F:heme binding"/>
    <property type="evidence" value="ECO:0007669"/>
    <property type="project" value="InterPro"/>
</dbReference>